<dbReference type="EMBL" id="UYYB01118320">
    <property type="protein sequence ID" value="VDM82568.1"/>
    <property type="molecule type" value="Genomic_DNA"/>
</dbReference>
<reference evidence="1 2" key="1">
    <citation type="submission" date="2018-11" db="EMBL/GenBank/DDBJ databases">
        <authorList>
            <consortium name="Pathogen Informatics"/>
        </authorList>
    </citation>
    <scope>NUCLEOTIDE SEQUENCE [LARGE SCALE GENOMIC DNA]</scope>
</reference>
<dbReference type="AlphaFoldDB" id="A0A3P7LTZ9"/>
<keyword evidence="2" id="KW-1185">Reference proteome</keyword>
<sequence>MFEAEMALNPSKSWSGYDKWNADFTTTTTNSDGLYRQGTQ</sequence>
<accession>A0A3P7LTZ9</accession>
<organism evidence="1 2">
    <name type="scientific">Strongylus vulgaris</name>
    <name type="common">Blood worm</name>
    <dbReference type="NCBI Taxonomy" id="40348"/>
    <lineage>
        <taxon>Eukaryota</taxon>
        <taxon>Metazoa</taxon>
        <taxon>Ecdysozoa</taxon>
        <taxon>Nematoda</taxon>
        <taxon>Chromadorea</taxon>
        <taxon>Rhabditida</taxon>
        <taxon>Rhabditina</taxon>
        <taxon>Rhabditomorpha</taxon>
        <taxon>Strongyloidea</taxon>
        <taxon>Strongylidae</taxon>
        <taxon>Strongylus</taxon>
    </lineage>
</organism>
<gene>
    <name evidence="1" type="ORF">SVUK_LOCUS17566</name>
</gene>
<name>A0A3P7LTZ9_STRVU</name>
<dbReference type="Proteomes" id="UP000270094">
    <property type="component" value="Unassembled WGS sequence"/>
</dbReference>
<protein>
    <submittedName>
        <fullName evidence="1">Uncharacterized protein</fullName>
    </submittedName>
</protein>
<dbReference type="OrthoDB" id="449241at2759"/>
<evidence type="ECO:0000313" key="2">
    <source>
        <dbReference type="Proteomes" id="UP000270094"/>
    </source>
</evidence>
<evidence type="ECO:0000313" key="1">
    <source>
        <dbReference type="EMBL" id="VDM82568.1"/>
    </source>
</evidence>
<proteinExistence type="predicted"/>